<dbReference type="SUPFAM" id="SSF55874">
    <property type="entry name" value="ATPase domain of HSP90 chaperone/DNA topoisomerase II/histidine kinase"/>
    <property type="match status" value="1"/>
</dbReference>
<keyword evidence="3" id="KW-0547">Nucleotide-binding</keyword>
<dbReference type="PANTHER" id="PTHR35526:SF3">
    <property type="entry name" value="ANTI-SIGMA-F FACTOR RSBW"/>
    <property type="match status" value="1"/>
</dbReference>
<proteinExistence type="predicted"/>
<dbReference type="InterPro" id="IPR003594">
    <property type="entry name" value="HATPase_dom"/>
</dbReference>
<reference evidence="3 4" key="1">
    <citation type="submission" date="2023-05" db="EMBL/GenBank/DDBJ databases">
        <title>Draft genome sequence of Streptomyces sp. B-S-A6 isolated from a cave soil in Thailand.</title>
        <authorList>
            <person name="Chamroensaksri N."/>
            <person name="Muangham S."/>
        </authorList>
    </citation>
    <scope>NUCLEOTIDE SEQUENCE [LARGE SCALE GENOMIC DNA]</scope>
    <source>
        <strain evidence="3 4">B-S-A6</strain>
    </source>
</reference>
<protein>
    <submittedName>
        <fullName evidence="3">ATP-binding protein</fullName>
    </submittedName>
</protein>
<feature type="domain" description="Histidine kinase/HSP90-like ATPase" evidence="2">
    <location>
        <begin position="21"/>
        <end position="145"/>
    </location>
</feature>
<evidence type="ECO:0000259" key="2">
    <source>
        <dbReference type="Pfam" id="PF13581"/>
    </source>
</evidence>
<organism evidence="3 4">
    <name type="scientific">Streptomyces cavernicola</name>
    <dbReference type="NCBI Taxonomy" id="3043613"/>
    <lineage>
        <taxon>Bacteria</taxon>
        <taxon>Bacillati</taxon>
        <taxon>Actinomycetota</taxon>
        <taxon>Actinomycetes</taxon>
        <taxon>Kitasatosporales</taxon>
        <taxon>Streptomycetaceae</taxon>
        <taxon>Streptomyces</taxon>
    </lineage>
</organism>
<evidence type="ECO:0000256" key="1">
    <source>
        <dbReference type="ARBA" id="ARBA00022527"/>
    </source>
</evidence>
<dbReference type="RefSeq" id="WP_282543295.1">
    <property type="nucleotide sequence ID" value="NZ_JASCIQ010000015.1"/>
</dbReference>
<evidence type="ECO:0000313" key="4">
    <source>
        <dbReference type="Proteomes" id="UP001223978"/>
    </source>
</evidence>
<dbReference type="Pfam" id="PF13581">
    <property type="entry name" value="HATPase_c_2"/>
    <property type="match status" value="1"/>
</dbReference>
<keyword evidence="1" id="KW-0418">Kinase</keyword>
<name>A0ABT6SDJ5_9ACTN</name>
<evidence type="ECO:0000313" key="3">
    <source>
        <dbReference type="EMBL" id="MDI3405356.1"/>
    </source>
</evidence>
<dbReference type="InterPro" id="IPR036890">
    <property type="entry name" value="HATPase_C_sf"/>
</dbReference>
<keyword evidence="1" id="KW-0808">Transferase</keyword>
<gene>
    <name evidence="3" type="ORF">QIS96_16200</name>
</gene>
<dbReference type="EMBL" id="JASCIQ010000015">
    <property type="protein sequence ID" value="MDI3405356.1"/>
    <property type="molecule type" value="Genomic_DNA"/>
</dbReference>
<dbReference type="GO" id="GO:0005524">
    <property type="term" value="F:ATP binding"/>
    <property type="evidence" value="ECO:0007669"/>
    <property type="project" value="UniProtKB-KW"/>
</dbReference>
<comment type="caution">
    <text evidence="3">The sequence shown here is derived from an EMBL/GenBank/DDBJ whole genome shotgun (WGS) entry which is preliminary data.</text>
</comment>
<keyword evidence="3" id="KW-0067">ATP-binding</keyword>
<sequence length="218" mass="24186">MHQTNPQPQPTTAVHEFAMAFTATPRGARLARHLVSHRLDAWGHPYDDDVNETLTLLAGELCANAVRHGRVPGRDFHVRLTEEPGRLFRLEVSDTRTERRPAPVDPACPGPDAESGRGLLLVAALADAWGITDRRPAPGKTVWATLRCSPPDEIGISESAATVTAVERRVHQHHLHPRLLPQTRQMRMPSMALWWGFIECLTVLRCPLSCNNCLHCSA</sequence>
<dbReference type="PANTHER" id="PTHR35526">
    <property type="entry name" value="ANTI-SIGMA-F FACTOR RSBW-RELATED"/>
    <property type="match status" value="1"/>
</dbReference>
<dbReference type="CDD" id="cd16936">
    <property type="entry name" value="HATPase_RsbW-like"/>
    <property type="match status" value="1"/>
</dbReference>
<dbReference type="Proteomes" id="UP001223978">
    <property type="component" value="Unassembled WGS sequence"/>
</dbReference>
<keyword evidence="1" id="KW-0723">Serine/threonine-protein kinase</keyword>
<dbReference type="Gene3D" id="3.30.565.10">
    <property type="entry name" value="Histidine kinase-like ATPase, C-terminal domain"/>
    <property type="match status" value="1"/>
</dbReference>
<keyword evidence="4" id="KW-1185">Reference proteome</keyword>
<dbReference type="InterPro" id="IPR050267">
    <property type="entry name" value="Anti-sigma-factor_SerPK"/>
</dbReference>
<accession>A0ABT6SDJ5</accession>